<keyword evidence="2" id="KW-1185">Reference proteome</keyword>
<organism evidence="1 2">
    <name type="scientific">Catharanthus roseus</name>
    <name type="common">Madagascar periwinkle</name>
    <name type="synonym">Vinca rosea</name>
    <dbReference type="NCBI Taxonomy" id="4058"/>
    <lineage>
        <taxon>Eukaryota</taxon>
        <taxon>Viridiplantae</taxon>
        <taxon>Streptophyta</taxon>
        <taxon>Embryophyta</taxon>
        <taxon>Tracheophyta</taxon>
        <taxon>Spermatophyta</taxon>
        <taxon>Magnoliopsida</taxon>
        <taxon>eudicotyledons</taxon>
        <taxon>Gunneridae</taxon>
        <taxon>Pentapetalae</taxon>
        <taxon>asterids</taxon>
        <taxon>lamiids</taxon>
        <taxon>Gentianales</taxon>
        <taxon>Apocynaceae</taxon>
        <taxon>Rauvolfioideae</taxon>
        <taxon>Vinceae</taxon>
        <taxon>Catharanthinae</taxon>
        <taxon>Catharanthus</taxon>
    </lineage>
</organism>
<name>A0ACC0CDH6_CATRO</name>
<protein>
    <submittedName>
        <fullName evidence="1">Uncharacterized protein</fullName>
    </submittedName>
</protein>
<sequence>MVKGKVGTDHQFNGTLNLHGIGSGQKFPGNMWMWKVPKPLSYIIHCQDYADKRHRFCYGLGIRESKQIEPRELTKLISGVEKEKIQKVKKRSRFNRQRRKEKEKAFGSPAFHQRLLLPFPSYIQLLHPFVSILIRFLVFLKKIQEQHRLTQFRKTKQN</sequence>
<accession>A0ACC0CDH6</accession>
<comment type="caution">
    <text evidence="1">The sequence shown here is derived from an EMBL/GenBank/DDBJ whole genome shotgun (WGS) entry which is preliminary data.</text>
</comment>
<dbReference type="EMBL" id="CM044701">
    <property type="protein sequence ID" value="KAI5682985.1"/>
    <property type="molecule type" value="Genomic_DNA"/>
</dbReference>
<gene>
    <name evidence="1" type="ORF">M9H77_04213</name>
</gene>
<reference evidence="2" key="1">
    <citation type="journal article" date="2023" name="Nat. Plants">
        <title>Single-cell RNA sequencing provides a high-resolution roadmap for understanding the multicellular compartmentation of specialized metabolism.</title>
        <authorList>
            <person name="Sun S."/>
            <person name="Shen X."/>
            <person name="Li Y."/>
            <person name="Li Y."/>
            <person name="Wang S."/>
            <person name="Li R."/>
            <person name="Zhang H."/>
            <person name="Shen G."/>
            <person name="Guo B."/>
            <person name="Wei J."/>
            <person name="Xu J."/>
            <person name="St-Pierre B."/>
            <person name="Chen S."/>
            <person name="Sun C."/>
        </authorList>
    </citation>
    <scope>NUCLEOTIDE SEQUENCE [LARGE SCALE GENOMIC DNA]</scope>
</reference>
<evidence type="ECO:0000313" key="1">
    <source>
        <dbReference type="EMBL" id="KAI5682985.1"/>
    </source>
</evidence>
<proteinExistence type="predicted"/>
<evidence type="ECO:0000313" key="2">
    <source>
        <dbReference type="Proteomes" id="UP001060085"/>
    </source>
</evidence>
<dbReference type="Proteomes" id="UP001060085">
    <property type="component" value="Linkage Group LG01"/>
</dbReference>